<dbReference type="AlphaFoldDB" id="A0A4U1JIV8"/>
<gene>
    <name evidence="7" type="ORF">E8A74_02440</name>
</gene>
<evidence type="ECO:0000256" key="3">
    <source>
        <dbReference type="ARBA" id="ARBA00022777"/>
    </source>
</evidence>
<evidence type="ECO:0000256" key="5">
    <source>
        <dbReference type="SAM" id="MobiDB-lite"/>
    </source>
</evidence>
<dbReference type="Gene3D" id="1.10.510.10">
    <property type="entry name" value="Transferase(Phosphotransferase) domain 1"/>
    <property type="match status" value="1"/>
</dbReference>
<organism evidence="7 8">
    <name type="scientific">Polyangium fumosum</name>
    <dbReference type="NCBI Taxonomy" id="889272"/>
    <lineage>
        <taxon>Bacteria</taxon>
        <taxon>Pseudomonadati</taxon>
        <taxon>Myxococcota</taxon>
        <taxon>Polyangia</taxon>
        <taxon>Polyangiales</taxon>
        <taxon>Polyangiaceae</taxon>
        <taxon>Polyangium</taxon>
    </lineage>
</organism>
<dbReference type="InterPro" id="IPR008271">
    <property type="entry name" value="Ser/Thr_kinase_AS"/>
</dbReference>
<reference evidence="7 8" key="1">
    <citation type="submission" date="2019-04" db="EMBL/GenBank/DDBJ databases">
        <authorList>
            <person name="Li Y."/>
            <person name="Wang J."/>
        </authorList>
    </citation>
    <scope>NUCLEOTIDE SEQUENCE [LARGE SCALE GENOMIC DNA]</scope>
    <source>
        <strain evidence="7 8">DSM 14668</strain>
    </source>
</reference>
<keyword evidence="8" id="KW-1185">Reference proteome</keyword>
<dbReference type="InterPro" id="IPR011009">
    <property type="entry name" value="Kinase-like_dom_sf"/>
</dbReference>
<dbReference type="SUPFAM" id="SSF56112">
    <property type="entry name" value="Protein kinase-like (PK-like)"/>
    <property type="match status" value="1"/>
</dbReference>
<proteinExistence type="predicted"/>
<feature type="domain" description="Protein kinase" evidence="6">
    <location>
        <begin position="281"/>
        <end position="543"/>
    </location>
</feature>
<protein>
    <submittedName>
        <fullName evidence="7">Serine/threonine protein kinase</fullName>
    </submittedName>
</protein>
<dbReference type="InterPro" id="IPR000719">
    <property type="entry name" value="Prot_kinase_dom"/>
</dbReference>
<dbReference type="SMART" id="SM00220">
    <property type="entry name" value="S_TKc"/>
    <property type="match status" value="1"/>
</dbReference>
<feature type="region of interest" description="Disordered" evidence="5">
    <location>
        <begin position="1"/>
        <end position="77"/>
    </location>
</feature>
<keyword evidence="2" id="KW-0547">Nucleotide-binding</keyword>
<dbReference type="Gene3D" id="3.30.200.20">
    <property type="entry name" value="Phosphorylase Kinase, domain 1"/>
    <property type="match status" value="1"/>
</dbReference>
<feature type="region of interest" description="Disordered" evidence="5">
    <location>
        <begin position="200"/>
        <end position="257"/>
    </location>
</feature>
<feature type="compositionally biased region" description="Basic residues" evidence="5">
    <location>
        <begin position="137"/>
        <end position="163"/>
    </location>
</feature>
<dbReference type="EMBL" id="SSMQ01000002">
    <property type="protein sequence ID" value="TKD12631.1"/>
    <property type="molecule type" value="Genomic_DNA"/>
</dbReference>
<dbReference type="PROSITE" id="PS00108">
    <property type="entry name" value="PROTEIN_KINASE_ST"/>
    <property type="match status" value="1"/>
</dbReference>
<dbReference type="OrthoDB" id="5485607at2"/>
<dbReference type="GO" id="GO:0004674">
    <property type="term" value="F:protein serine/threonine kinase activity"/>
    <property type="evidence" value="ECO:0007669"/>
    <property type="project" value="UniProtKB-KW"/>
</dbReference>
<dbReference type="PANTHER" id="PTHR43289:SF6">
    <property type="entry name" value="SERINE_THREONINE-PROTEIN KINASE NEKL-3"/>
    <property type="match status" value="1"/>
</dbReference>
<evidence type="ECO:0000256" key="4">
    <source>
        <dbReference type="ARBA" id="ARBA00022840"/>
    </source>
</evidence>
<evidence type="ECO:0000313" key="8">
    <source>
        <dbReference type="Proteomes" id="UP000309215"/>
    </source>
</evidence>
<keyword evidence="3 7" id="KW-0418">Kinase</keyword>
<feature type="compositionally biased region" description="Basic residues" evidence="5">
    <location>
        <begin position="212"/>
        <end position="223"/>
    </location>
</feature>
<dbReference type="Pfam" id="PF00069">
    <property type="entry name" value="Pkinase"/>
    <property type="match status" value="1"/>
</dbReference>
<accession>A0A4U1JIV8</accession>
<dbReference type="PROSITE" id="PS50011">
    <property type="entry name" value="PROTEIN_KINASE_DOM"/>
    <property type="match status" value="1"/>
</dbReference>
<keyword evidence="7" id="KW-0723">Serine/threonine-protein kinase</keyword>
<feature type="region of interest" description="Disordered" evidence="5">
    <location>
        <begin position="89"/>
        <end position="183"/>
    </location>
</feature>
<dbReference type="GO" id="GO:0005524">
    <property type="term" value="F:ATP binding"/>
    <property type="evidence" value="ECO:0007669"/>
    <property type="project" value="UniProtKB-KW"/>
</dbReference>
<feature type="compositionally biased region" description="Basic and acidic residues" evidence="5">
    <location>
        <begin position="227"/>
        <end position="246"/>
    </location>
</feature>
<keyword evidence="1" id="KW-0808">Transferase</keyword>
<dbReference type="Proteomes" id="UP000309215">
    <property type="component" value="Unassembled WGS sequence"/>
</dbReference>
<feature type="compositionally biased region" description="Basic and acidic residues" evidence="5">
    <location>
        <begin position="109"/>
        <end position="118"/>
    </location>
</feature>
<evidence type="ECO:0000256" key="2">
    <source>
        <dbReference type="ARBA" id="ARBA00022741"/>
    </source>
</evidence>
<keyword evidence="4" id="KW-0067">ATP-binding</keyword>
<evidence type="ECO:0000256" key="1">
    <source>
        <dbReference type="ARBA" id="ARBA00022679"/>
    </source>
</evidence>
<dbReference type="CDD" id="cd14014">
    <property type="entry name" value="STKc_PknB_like"/>
    <property type="match status" value="1"/>
</dbReference>
<comment type="caution">
    <text evidence="7">The sequence shown here is derived from an EMBL/GenBank/DDBJ whole genome shotgun (WGS) entry which is preliminary data.</text>
</comment>
<name>A0A4U1JIV8_9BACT</name>
<dbReference type="PANTHER" id="PTHR43289">
    <property type="entry name" value="MITOGEN-ACTIVATED PROTEIN KINASE KINASE KINASE 20-RELATED"/>
    <property type="match status" value="1"/>
</dbReference>
<evidence type="ECO:0000313" key="7">
    <source>
        <dbReference type="EMBL" id="TKD12631.1"/>
    </source>
</evidence>
<sequence length="719" mass="78311">MRHQQTERRSPRREHRSLDRASPLRAPFRLEQPRPVDGPGRGEPGAVHAAPRRFRGLPPARDAQAPRLWPHVPRGKGPALLHDRVCLGEHRDPQNRQGRRAHRAFPRQQADRPPDRLGAHLRAGLRPLHAPPDLRRPLRPRRGLRPGRALARLRLHGRRRRDDHHRPERPELSAAQPARVEKGFRGEARRRAWVGRGKTSRVLRGNAPAGRAARRHGDRKRPPALRGEAKKRGEKGRIARRLDGAHRCRRARRRPERDLGCTVRSRLDSTDLGSELHAGPYRLESVIARGGFGFVARATHAPTGRAAAVKVMHAELFADPTAILRFEREAAIIFELPHPNVVRVHEFGRLADGRPYFAMELLTGQSLDARLAAAGRLPIDEVLGILEPLADALAAAHARGIVHRDIKPSNVFLAEGRAEGRVVLLDFGVAKLLDSAGPSLTASRATLGTLPFMAPEQVLGQTLDTRADVYALGALAFAMLTGKPPFGDQATAVVRQIHLHARPPRPSERAPVDPALDEPLLRALCRDPAGRYASAPEFVRALRTARGAATSPQPPTPHAASVRPSMAVSVSLRADPAALADGDEALLTALETSLPLVSAELTAAGLVLSRETATNLLAVSPTPPDAPLARRVLEACVRAYRRVLTGPLSGQPADLGIVAHVGALHTSEAGTILPGGLLDVPAWSPGPVRGVVATRQALEGQDLPRSPFPNDPRFFFLER</sequence>
<evidence type="ECO:0000259" key="6">
    <source>
        <dbReference type="PROSITE" id="PS50011"/>
    </source>
</evidence>